<gene>
    <name evidence="1" type="ORF">LCGC14_1141270</name>
</gene>
<protein>
    <submittedName>
        <fullName evidence="1">Uncharacterized protein</fullName>
    </submittedName>
</protein>
<name>A0A0F9M304_9ZZZZ</name>
<comment type="caution">
    <text evidence="1">The sequence shown here is derived from an EMBL/GenBank/DDBJ whole genome shotgun (WGS) entry which is preliminary data.</text>
</comment>
<accession>A0A0F9M304</accession>
<evidence type="ECO:0000313" key="1">
    <source>
        <dbReference type="EMBL" id="KKN00089.1"/>
    </source>
</evidence>
<organism evidence="1">
    <name type="scientific">marine sediment metagenome</name>
    <dbReference type="NCBI Taxonomy" id="412755"/>
    <lineage>
        <taxon>unclassified sequences</taxon>
        <taxon>metagenomes</taxon>
        <taxon>ecological metagenomes</taxon>
    </lineage>
</organism>
<proteinExistence type="predicted"/>
<dbReference type="AlphaFoldDB" id="A0A0F9M304"/>
<sequence>MPLTPDEQEALDERFEALEDRNERLERLIRSGRAFTTNPLALATDLDDLGSVKTHLDFEEAPLTPIDPPADVIRMYAKEFSGLSTLFYKDDAGHEVQVSDKLWTNFPIYGPTASSQWKQESVTGGSVVNAFINRLDLRPSSGLVVCVADNNNWSPFPGDGSSVIDWSRRVVFKFRFSMVSASSTTINLMQFGRSVTPGFTDLSGKGIGIRLDNLVMIGEIHDGSSRTTTGTLANLSTSIGYEMLIVSRGDGTVEWFLNGSSVGTSSGGPSSAGTAGDSVPVFSCRDTASTNGRMLINQCDVLVQ</sequence>
<reference evidence="1" key="1">
    <citation type="journal article" date="2015" name="Nature">
        <title>Complex archaea that bridge the gap between prokaryotes and eukaryotes.</title>
        <authorList>
            <person name="Spang A."/>
            <person name="Saw J.H."/>
            <person name="Jorgensen S.L."/>
            <person name="Zaremba-Niedzwiedzka K."/>
            <person name="Martijn J."/>
            <person name="Lind A.E."/>
            <person name="van Eijk R."/>
            <person name="Schleper C."/>
            <person name="Guy L."/>
            <person name="Ettema T.J."/>
        </authorList>
    </citation>
    <scope>NUCLEOTIDE SEQUENCE</scope>
</reference>
<dbReference type="EMBL" id="LAZR01005416">
    <property type="protein sequence ID" value="KKN00089.1"/>
    <property type="molecule type" value="Genomic_DNA"/>
</dbReference>